<dbReference type="Proteomes" id="UP001374535">
    <property type="component" value="Chromosome 11"/>
</dbReference>
<keyword evidence="3 5" id="KW-1133">Transmembrane helix</keyword>
<comment type="subcellular location">
    <subcellularLocation>
        <location evidence="1">Membrane</location>
        <topology evidence="1">Multi-pass membrane protein</topology>
    </subcellularLocation>
</comment>
<keyword evidence="4 5" id="KW-0472">Membrane</keyword>
<evidence type="ECO:0000256" key="3">
    <source>
        <dbReference type="ARBA" id="ARBA00022989"/>
    </source>
</evidence>
<evidence type="ECO:0000313" key="7">
    <source>
        <dbReference type="EMBL" id="WVY91478.1"/>
    </source>
</evidence>
<evidence type="ECO:0000256" key="5">
    <source>
        <dbReference type="SAM" id="Phobius"/>
    </source>
</evidence>
<dbReference type="AlphaFoldDB" id="A0AAQ3MIN8"/>
<keyword evidence="8" id="KW-1185">Reference proteome</keyword>
<dbReference type="InterPro" id="IPR056555">
    <property type="entry name" value="NFD4_C"/>
</dbReference>
<dbReference type="SUPFAM" id="SSF103473">
    <property type="entry name" value="MFS general substrate transporter"/>
    <property type="match status" value="1"/>
</dbReference>
<evidence type="ECO:0000256" key="2">
    <source>
        <dbReference type="ARBA" id="ARBA00022692"/>
    </source>
</evidence>
<dbReference type="PANTHER" id="PTHR21576:SF11">
    <property type="entry name" value="MAJOR FACILITATOR SUPERFAMILY PROTEIN"/>
    <property type="match status" value="1"/>
</dbReference>
<accession>A0AAQ3MIN8</accession>
<protein>
    <recommendedName>
        <fullName evidence="6">NFD4 C-terminal domain-containing protein</fullName>
    </recommendedName>
</protein>
<gene>
    <name evidence="7" type="ORF">V8G54_036992</name>
</gene>
<dbReference type="EMBL" id="CP144690">
    <property type="protein sequence ID" value="WVY91478.1"/>
    <property type="molecule type" value="Genomic_DNA"/>
</dbReference>
<name>A0AAQ3MIN8_VIGMU</name>
<feature type="domain" description="NFD4 C-terminal" evidence="6">
    <location>
        <begin position="86"/>
        <end position="241"/>
    </location>
</feature>
<evidence type="ECO:0000259" key="6">
    <source>
        <dbReference type="Pfam" id="PF23262"/>
    </source>
</evidence>
<dbReference type="PANTHER" id="PTHR21576">
    <property type="entry name" value="UNCHARACTERIZED NODULIN-LIKE PROTEIN"/>
    <property type="match status" value="1"/>
</dbReference>
<feature type="transmembrane region" description="Helical" evidence="5">
    <location>
        <begin position="102"/>
        <end position="119"/>
    </location>
</feature>
<sequence length="283" mass="31800">MTSLEFLSNKLSLLGSLIGILVSLFMPLLVPLCMMIVGSWHKNTEEQNVYNLTGEDVHDKRTKNEVRENDESEEVHDVGVREEVHGVREEVGLKLLLKRLDFWLYFFVYLFGATLRLMFLNNLGQIAQSRDYSRTSLLVSLSSSFGFFGRLMPFVIDYFYSKSTYAISKPGYKMVLMAPTAGAIFLLLNKNHFALYISTAIIEVCTGTITSIAVSMTTELLGTKNFSVNHNVVVANIPVGERMKMENAWAWNATGTLTSYGVPFLCHFFGLHSTCSDSQVLLT</sequence>
<feature type="transmembrane region" description="Helical" evidence="5">
    <location>
        <begin position="12"/>
        <end position="37"/>
    </location>
</feature>
<evidence type="ECO:0000256" key="4">
    <source>
        <dbReference type="ARBA" id="ARBA00023136"/>
    </source>
</evidence>
<feature type="transmembrane region" description="Helical" evidence="5">
    <location>
        <begin position="194"/>
        <end position="214"/>
    </location>
</feature>
<feature type="transmembrane region" description="Helical" evidence="5">
    <location>
        <begin position="139"/>
        <end position="160"/>
    </location>
</feature>
<dbReference type="Pfam" id="PF23262">
    <property type="entry name" value="NFD4_C"/>
    <property type="match status" value="1"/>
</dbReference>
<evidence type="ECO:0000313" key="8">
    <source>
        <dbReference type="Proteomes" id="UP001374535"/>
    </source>
</evidence>
<dbReference type="GO" id="GO:0016020">
    <property type="term" value="C:membrane"/>
    <property type="evidence" value="ECO:0007669"/>
    <property type="project" value="UniProtKB-SubCell"/>
</dbReference>
<feature type="transmembrane region" description="Helical" evidence="5">
    <location>
        <begin position="172"/>
        <end position="188"/>
    </location>
</feature>
<organism evidence="7 8">
    <name type="scientific">Vigna mungo</name>
    <name type="common">Black gram</name>
    <name type="synonym">Phaseolus mungo</name>
    <dbReference type="NCBI Taxonomy" id="3915"/>
    <lineage>
        <taxon>Eukaryota</taxon>
        <taxon>Viridiplantae</taxon>
        <taxon>Streptophyta</taxon>
        <taxon>Embryophyta</taxon>
        <taxon>Tracheophyta</taxon>
        <taxon>Spermatophyta</taxon>
        <taxon>Magnoliopsida</taxon>
        <taxon>eudicotyledons</taxon>
        <taxon>Gunneridae</taxon>
        <taxon>Pentapetalae</taxon>
        <taxon>rosids</taxon>
        <taxon>fabids</taxon>
        <taxon>Fabales</taxon>
        <taxon>Fabaceae</taxon>
        <taxon>Papilionoideae</taxon>
        <taxon>50 kb inversion clade</taxon>
        <taxon>NPAAA clade</taxon>
        <taxon>indigoferoid/millettioid clade</taxon>
        <taxon>Phaseoleae</taxon>
        <taxon>Vigna</taxon>
    </lineage>
</organism>
<keyword evidence="2 5" id="KW-0812">Transmembrane</keyword>
<dbReference type="InterPro" id="IPR036259">
    <property type="entry name" value="MFS_trans_sf"/>
</dbReference>
<proteinExistence type="predicted"/>
<evidence type="ECO:0000256" key="1">
    <source>
        <dbReference type="ARBA" id="ARBA00004141"/>
    </source>
</evidence>
<reference evidence="7 8" key="1">
    <citation type="journal article" date="2023" name="Life. Sci Alliance">
        <title>Evolutionary insights into 3D genome organization and epigenetic landscape of Vigna mungo.</title>
        <authorList>
            <person name="Junaid A."/>
            <person name="Singh B."/>
            <person name="Bhatia S."/>
        </authorList>
    </citation>
    <scope>NUCLEOTIDE SEQUENCE [LARGE SCALE GENOMIC DNA]</scope>
    <source>
        <strain evidence="7">Urdbean</strain>
    </source>
</reference>